<protein>
    <recommendedName>
        <fullName evidence="1">CCZ1/INTU/HPS4 third Longin domain-containing protein</fullName>
    </recommendedName>
</protein>
<dbReference type="Pfam" id="PF19033">
    <property type="entry name" value="Intu_longin_3"/>
    <property type="match status" value="1"/>
</dbReference>
<comment type="caution">
    <text evidence="2">The sequence shown here is derived from an EMBL/GenBank/DDBJ whole genome shotgun (WGS) entry which is preliminary data.</text>
</comment>
<proteinExistence type="predicted"/>
<gene>
    <name evidence="2" type="ORF">XENORESO_019059</name>
</gene>
<keyword evidence="3" id="KW-1185">Reference proteome</keyword>
<dbReference type="Proteomes" id="UP001444071">
    <property type="component" value="Unassembled WGS sequence"/>
</dbReference>
<dbReference type="EMBL" id="JAHRIM010000696">
    <property type="protein sequence ID" value="MEQ2258420.1"/>
    <property type="molecule type" value="Genomic_DNA"/>
</dbReference>
<organism evidence="2 3">
    <name type="scientific">Xenotaenia resolanae</name>
    <dbReference type="NCBI Taxonomy" id="208358"/>
    <lineage>
        <taxon>Eukaryota</taxon>
        <taxon>Metazoa</taxon>
        <taxon>Chordata</taxon>
        <taxon>Craniata</taxon>
        <taxon>Vertebrata</taxon>
        <taxon>Euteleostomi</taxon>
        <taxon>Actinopterygii</taxon>
        <taxon>Neopterygii</taxon>
        <taxon>Teleostei</taxon>
        <taxon>Neoteleostei</taxon>
        <taxon>Acanthomorphata</taxon>
        <taxon>Ovalentaria</taxon>
        <taxon>Atherinomorphae</taxon>
        <taxon>Cyprinodontiformes</taxon>
        <taxon>Goodeidae</taxon>
        <taxon>Xenotaenia</taxon>
    </lineage>
</organism>
<dbReference type="PANTHER" id="PTHR21082">
    <property type="entry name" value="PROTEIN INTURNED"/>
    <property type="match status" value="1"/>
</dbReference>
<evidence type="ECO:0000313" key="3">
    <source>
        <dbReference type="Proteomes" id="UP001444071"/>
    </source>
</evidence>
<reference evidence="2 3" key="1">
    <citation type="submission" date="2021-06" db="EMBL/GenBank/DDBJ databases">
        <authorList>
            <person name="Palmer J.M."/>
        </authorList>
    </citation>
    <scope>NUCLEOTIDE SEQUENCE [LARGE SCALE GENOMIC DNA]</scope>
    <source>
        <strain evidence="2 3">XR_2019</strain>
        <tissue evidence="2">Muscle</tissue>
    </source>
</reference>
<sequence>MKHPNPFYLGTLKKTLTERETEEMYNTIKLTSGTENTLFHYVLMETVQGIFIAPTHREVAQLSGSIHPQLIRNFHHCCLSIRAAFQQSLPARVRRITGF</sequence>
<dbReference type="InterPro" id="IPR043989">
    <property type="entry name" value="CCZ1/INTU/HSP4_longin_3"/>
</dbReference>
<feature type="domain" description="CCZ1/INTU/HPS4 third Longin" evidence="1">
    <location>
        <begin position="35"/>
        <end position="90"/>
    </location>
</feature>
<evidence type="ECO:0000259" key="1">
    <source>
        <dbReference type="Pfam" id="PF19033"/>
    </source>
</evidence>
<name>A0ABV0VMG0_9TELE</name>
<evidence type="ECO:0000313" key="2">
    <source>
        <dbReference type="EMBL" id="MEQ2258420.1"/>
    </source>
</evidence>
<dbReference type="PANTHER" id="PTHR21082:SF4">
    <property type="entry name" value="PROTEIN INTURNED"/>
    <property type="match status" value="1"/>
</dbReference>
<dbReference type="InterPro" id="IPR039151">
    <property type="entry name" value="INTU"/>
</dbReference>
<accession>A0ABV0VMG0</accession>